<organism evidence="2 3">
    <name type="scientific">Leptospirillum ferriphilum</name>
    <dbReference type="NCBI Taxonomy" id="178606"/>
    <lineage>
        <taxon>Bacteria</taxon>
        <taxon>Pseudomonadati</taxon>
        <taxon>Nitrospirota</taxon>
        <taxon>Nitrospiria</taxon>
        <taxon>Nitrospirales</taxon>
        <taxon>Nitrospiraceae</taxon>
        <taxon>Leptospirillum</taxon>
    </lineage>
</organism>
<dbReference type="EMBL" id="JPGK01000003">
    <property type="protein sequence ID" value="KGA94249.1"/>
    <property type="molecule type" value="Genomic_DNA"/>
</dbReference>
<name>A0A094X6Q7_9BACT</name>
<dbReference type="Proteomes" id="UP000029452">
    <property type="component" value="Unassembled WGS sequence"/>
</dbReference>
<evidence type="ECO:0000313" key="2">
    <source>
        <dbReference type="EMBL" id="KGA94249.1"/>
    </source>
</evidence>
<dbReference type="AlphaFoldDB" id="A0A094X6Q7"/>
<proteinExistence type="predicted"/>
<sequence>MVIAELAIIASVFGPGKGIGFETMGVPVDIRAIQKRKKGIEGRTQMKTAATTVADVGDTEPFLVERIGQILLRHRLLLNQVSAEIAPLKTKDLLFWSGVFVHHNIEGIPALTRRTRPEESAQRTKARSLIVHDPRR</sequence>
<dbReference type="PATRIC" id="fig|178606.4.peg.819"/>
<reference evidence="2 3" key="1">
    <citation type="submission" date="2014-06" db="EMBL/GenBank/DDBJ databases">
        <title>Draft genome sequence of iron oxidizing acidophile Leptospirillum ferriphilum DSM14647.</title>
        <authorList>
            <person name="Cardenas J.P."/>
            <person name="Lazcano M."/>
            <person name="Ossandon F.J."/>
            <person name="Corbett M."/>
            <person name="Holmes D.S."/>
            <person name="Watkin E."/>
        </authorList>
    </citation>
    <scope>NUCLEOTIDE SEQUENCE [LARGE SCALE GENOMIC DNA]</scope>
    <source>
        <strain evidence="2 3">DSM 14647</strain>
    </source>
</reference>
<protein>
    <submittedName>
        <fullName evidence="2">Uncharacterized protein</fullName>
    </submittedName>
</protein>
<evidence type="ECO:0000256" key="1">
    <source>
        <dbReference type="SAM" id="MobiDB-lite"/>
    </source>
</evidence>
<accession>A0A094X6Q7</accession>
<comment type="caution">
    <text evidence="2">The sequence shown here is derived from an EMBL/GenBank/DDBJ whole genome shotgun (WGS) entry which is preliminary data.</text>
</comment>
<evidence type="ECO:0000313" key="3">
    <source>
        <dbReference type="Proteomes" id="UP000029452"/>
    </source>
</evidence>
<feature type="region of interest" description="Disordered" evidence="1">
    <location>
        <begin position="114"/>
        <end position="136"/>
    </location>
</feature>
<gene>
    <name evidence="2" type="ORF">LptCag_1012</name>
</gene>